<dbReference type="eggNOG" id="COG0834">
    <property type="taxonomic scope" value="Bacteria"/>
</dbReference>
<reference evidence="1 2" key="1">
    <citation type="journal article" date="2011" name="J. Bacteriol.">
        <title>Complete genome sequence of seawater bacterium Glaciecola nitratireducens FR1064T.</title>
        <authorList>
            <person name="Bian F."/>
            <person name="Qin Q.L."/>
            <person name="Xie B.B."/>
            <person name="Shu Y.L."/>
            <person name="Zhang X.Y."/>
            <person name="Yu Y."/>
            <person name="Chen B."/>
            <person name="Chen X.L."/>
            <person name="Zhou B.C."/>
            <person name="Zhang Y.Z."/>
        </authorList>
    </citation>
    <scope>NUCLEOTIDE SEQUENCE [LARGE SCALE GENOMIC DNA]</scope>
    <source>
        <strain evidence="2">JCM 12485 / KCTC 12276 / FR1064</strain>
    </source>
</reference>
<dbReference type="EMBL" id="CP003060">
    <property type="protein sequence ID" value="AEP29601.1"/>
    <property type="molecule type" value="Genomic_DNA"/>
</dbReference>
<protein>
    <submittedName>
        <fullName evidence="1">Uncharacterized protein</fullName>
    </submittedName>
</protein>
<dbReference type="AlphaFoldDB" id="G4QER2"/>
<organism evidence="1 2">
    <name type="scientific">Glaciecola nitratireducens (strain JCM 12485 / KCTC 12276 / FR1064)</name>
    <dbReference type="NCBI Taxonomy" id="1085623"/>
    <lineage>
        <taxon>Bacteria</taxon>
        <taxon>Pseudomonadati</taxon>
        <taxon>Pseudomonadota</taxon>
        <taxon>Gammaproteobacteria</taxon>
        <taxon>Alteromonadales</taxon>
        <taxon>Alteromonadaceae</taxon>
        <taxon>Brumicola</taxon>
    </lineage>
</organism>
<name>G4QER2_GLANF</name>
<accession>G4QER2</accession>
<keyword evidence="2" id="KW-1185">Reference proteome</keyword>
<dbReference type="Gene3D" id="3.40.190.10">
    <property type="entry name" value="Periplasmic binding protein-like II"/>
    <property type="match status" value="2"/>
</dbReference>
<dbReference type="HOGENOM" id="CLU_086353_0_0_6"/>
<proteinExistence type="predicted"/>
<gene>
    <name evidence="1" type="ordered locus">GNIT_1483</name>
</gene>
<dbReference type="KEGG" id="gni:GNIT_1483"/>
<sequence>MLVFSGDCQSFKNEPSPSLNFGYSEFAPYTYTDENGMASGEVSNIIRKVVSESDFEFEAIPGPNRRLFRSLVTDNIDLLMVVPFEHPDSHKLIFGEKVFDILEISVFWLEGNTPPINLMSQLQGKPLITIAGYSYGGLFRGEGALVTTERFNSESHPQALKALSLGRAPYLLSYHKPAMFYFEPEPNVKLSSHTLEVLPLVLSIRRSYPNAEKVLKELETRYAALFPERFLELNPNLPKD</sequence>
<dbReference type="Proteomes" id="UP000009282">
    <property type="component" value="Chromosome"/>
</dbReference>
<evidence type="ECO:0000313" key="2">
    <source>
        <dbReference type="Proteomes" id="UP000009282"/>
    </source>
</evidence>
<dbReference type="SUPFAM" id="SSF53850">
    <property type="entry name" value="Periplasmic binding protein-like II"/>
    <property type="match status" value="1"/>
</dbReference>
<evidence type="ECO:0000313" key="1">
    <source>
        <dbReference type="EMBL" id="AEP29601.1"/>
    </source>
</evidence>